<comment type="pathway">
    <text evidence="1 5">Purine metabolism; 7-cyano-7-deazaguanine biosynthesis.</text>
</comment>
<dbReference type="PANTHER" id="PTHR12589">
    <property type="entry name" value="PYRUVOYL TETRAHYDROBIOPTERIN SYNTHASE"/>
    <property type="match status" value="1"/>
</dbReference>
<dbReference type="EMBL" id="CP003360">
    <property type="protein sequence ID" value="AFM23932.1"/>
    <property type="molecule type" value="Genomic_DNA"/>
</dbReference>
<accession>I4C2Z1</accession>
<keyword evidence="5" id="KW-0671">Queuosine biosynthesis</keyword>
<feature type="active site" description="Charge relay system" evidence="6">
    <location>
        <position position="67"/>
    </location>
</feature>
<proteinExistence type="inferred from homology"/>
<reference evidence="9" key="1">
    <citation type="submission" date="2012-06" db="EMBL/GenBank/DDBJ databases">
        <title>Complete sequence of chromosome of Desulfomonile tiedjei DSM 6799.</title>
        <authorList>
            <person name="Lucas S."/>
            <person name="Copeland A."/>
            <person name="Lapidus A."/>
            <person name="Glavina del Rio T."/>
            <person name="Dalin E."/>
            <person name="Tice H."/>
            <person name="Bruce D."/>
            <person name="Goodwin L."/>
            <person name="Pitluck S."/>
            <person name="Peters L."/>
            <person name="Ovchinnikova G."/>
            <person name="Zeytun A."/>
            <person name="Lu M."/>
            <person name="Kyrpides N."/>
            <person name="Mavromatis K."/>
            <person name="Ivanova N."/>
            <person name="Brettin T."/>
            <person name="Detter J.C."/>
            <person name="Han C."/>
            <person name="Larimer F."/>
            <person name="Land M."/>
            <person name="Hauser L."/>
            <person name="Markowitz V."/>
            <person name="Cheng J.-F."/>
            <person name="Hugenholtz P."/>
            <person name="Woyke T."/>
            <person name="Wu D."/>
            <person name="Spring S."/>
            <person name="Schroeder M."/>
            <person name="Brambilla E."/>
            <person name="Klenk H.-P."/>
            <person name="Eisen J.A."/>
        </authorList>
    </citation>
    <scope>NUCLEOTIDE SEQUENCE [LARGE SCALE GENOMIC DNA]</scope>
    <source>
        <strain evidence="9">ATCC 49306 / DSM 6799 / DCB-1</strain>
    </source>
</reference>
<keyword evidence="5 7" id="KW-0862">Zinc</keyword>
<dbReference type="NCBIfam" id="TIGR03367">
    <property type="entry name" value="queuosine_QueD"/>
    <property type="match status" value="1"/>
</dbReference>
<gene>
    <name evidence="8" type="ordered locus">Desti_1219</name>
</gene>
<dbReference type="KEGG" id="dti:Desti_1219"/>
<feature type="binding site" evidence="7">
    <location>
        <position position="29"/>
    </location>
    <ligand>
        <name>Zn(2+)</name>
        <dbReference type="ChEBI" id="CHEBI:29105"/>
    </ligand>
</feature>
<dbReference type="UniPathway" id="UPA00391"/>
<evidence type="ECO:0000313" key="9">
    <source>
        <dbReference type="Proteomes" id="UP000006055"/>
    </source>
</evidence>
<feature type="binding site" evidence="7">
    <location>
        <position position="27"/>
    </location>
    <ligand>
        <name>Zn(2+)</name>
        <dbReference type="ChEBI" id="CHEBI:29105"/>
    </ligand>
</feature>
<comment type="catalytic activity">
    <reaction evidence="4 5">
        <text>7,8-dihydroneopterin 3'-triphosphate + H2O = 6-carboxy-5,6,7,8-tetrahydropterin + triphosphate + acetaldehyde + 2 H(+)</text>
        <dbReference type="Rhea" id="RHEA:27966"/>
        <dbReference type="ChEBI" id="CHEBI:15343"/>
        <dbReference type="ChEBI" id="CHEBI:15377"/>
        <dbReference type="ChEBI" id="CHEBI:15378"/>
        <dbReference type="ChEBI" id="CHEBI:18036"/>
        <dbReference type="ChEBI" id="CHEBI:58462"/>
        <dbReference type="ChEBI" id="CHEBI:61032"/>
        <dbReference type="EC" id="4.1.2.50"/>
    </reaction>
</comment>
<dbReference type="GO" id="GO:0008616">
    <property type="term" value="P:tRNA queuosine(34) biosynthetic process"/>
    <property type="evidence" value="ECO:0007669"/>
    <property type="project" value="UniProtKB-KW"/>
</dbReference>
<dbReference type="AlphaFoldDB" id="I4C2Z1"/>
<keyword evidence="5 7" id="KW-0479">Metal-binding</keyword>
<dbReference type="EC" id="4.-.-.-" evidence="5"/>
<dbReference type="Gene3D" id="3.30.479.10">
    <property type="entry name" value="6-pyruvoyl tetrahydropterin synthase/QueD"/>
    <property type="match status" value="1"/>
</dbReference>
<evidence type="ECO:0000256" key="4">
    <source>
        <dbReference type="ARBA" id="ARBA00048807"/>
    </source>
</evidence>
<evidence type="ECO:0000256" key="6">
    <source>
        <dbReference type="PIRSR" id="PIRSR006113-1"/>
    </source>
</evidence>
<comment type="similarity">
    <text evidence="2 5">Belongs to the PTPS family. QueD subfamily.</text>
</comment>
<evidence type="ECO:0000256" key="2">
    <source>
        <dbReference type="ARBA" id="ARBA00008900"/>
    </source>
</evidence>
<dbReference type="GO" id="GO:0046872">
    <property type="term" value="F:metal ion binding"/>
    <property type="evidence" value="ECO:0007669"/>
    <property type="project" value="UniProtKB-KW"/>
</dbReference>
<evidence type="ECO:0000256" key="5">
    <source>
        <dbReference type="PIRNR" id="PIRNR006113"/>
    </source>
</evidence>
<evidence type="ECO:0000256" key="1">
    <source>
        <dbReference type="ARBA" id="ARBA00005061"/>
    </source>
</evidence>
<dbReference type="InterPro" id="IPR007115">
    <property type="entry name" value="6-PTP_synth/QueD"/>
</dbReference>
<dbReference type="eggNOG" id="COG0720">
    <property type="taxonomic scope" value="Bacteria"/>
</dbReference>
<dbReference type="STRING" id="706587.Desti_1219"/>
<feature type="binding site" evidence="7">
    <location>
        <position position="14"/>
    </location>
    <ligand>
        <name>Zn(2+)</name>
        <dbReference type="ChEBI" id="CHEBI:29105"/>
    </ligand>
</feature>
<protein>
    <recommendedName>
        <fullName evidence="3 5">6-carboxy-5,6,7,8-tetrahydropterin synthase</fullName>
        <ecNumber evidence="5">4.-.-.-</ecNumber>
    </recommendedName>
</protein>
<dbReference type="GO" id="GO:0070497">
    <property type="term" value="F:6-carboxytetrahydropterin synthase activity"/>
    <property type="evidence" value="ECO:0007669"/>
    <property type="project" value="UniProtKB-EC"/>
</dbReference>
<dbReference type="Proteomes" id="UP000006055">
    <property type="component" value="Chromosome"/>
</dbReference>
<sequence length="123" mass="13780">MYEVEITVNFSAAHRLRDYNGKCEQLHGHNYKIQIAARSSSPGKGGMVIDFGDLKKAANQVLDTLDHRYLNDIKPFDEIEPSAENIAAHIFREVSQNLGDQGAMLHSVSVWESDTSKATYLKD</sequence>
<feature type="active site" description="Proton acceptor" evidence="6">
    <location>
        <position position="23"/>
    </location>
</feature>
<keyword evidence="9" id="KW-1185">Reference proteome</keyword>
<comment type="cofactor">
    <cofactor evidence="5 7">
        <name>Zn(2+)</name>
        <dbReference type="ChEBI" id="CHEBI:29105"/>
    </cofactor>
    <text evidence="5 7">Binds 1 zinc ion per subunit.</text>
</comment>
<dbReference type="HOGENOM" id="CLU_111016_6_3_7"/>
<dbReference type="InterPro" id="IPR038418">
    <property type="entry name" value="6-PTP_synth/QueD_sf"/>
</dbReference>
<dbReference type="PIRSF" id="PIRSF006113">
    <property type="entry name" value="PTP_synth"/>
    <property type="match status" value="1"/>
</dbReference>
<dbReference type="SUPFAM" id="SSF55620">
    <property type="entry name" value="Tetrahydrobiopterin biosynthesis enzymes-like"/>
    <property type="match status" value="1"/>
</dbReference>
<evidence type="ECO:0000313" key="8">
    <source>
        <dbReference type="EMBL" id="AFM23932.1"/>
    </source>
</evidence>
<feature type="active site" description="Charge relay system" evidence="6">
    <location>
        <position position="112"/>
    </location>
</feature>
<keyword evidence="5" id="KW-0456">Lyase</keyword>
<evidence type="ECO:0000256" key="7">
    <source>
        <dbReference type="PIRSR" id="PIRSR006113-2"/>
    </source>
</evidence>
<dbReference type="PANTHER" id="PTHR12589:SF8">
    <property type="entry name" value="6-CARBOXY-5,6,7,8-TETRAHYDROPTERIN SYNTHASE"/>
    <property type="match status" value="1"/>
</dbReference>
<dbReference type="OrthoDB" id="9804698at2"/>
<organism evidence="8 9">
    <name type="scientific">Desulfomonile tiedjei (strain ATCC 49306 / DSM 6799 / DCB-1)</name>
    <dbReference type="NCBI Taxonomy" id="706587"/>
    <lineage>
        <taxon>Bacteria</taxon>
        <taxon>Pseudomonadati</taxon>
        <taxon>Thermodesulfobacteriota</taxon>
        <taxon>Desulfomonilia</taxon>
        <taxon>Desulfomonilales</taxon>
        <taxon>Desulfomonilaceae</taxon>
        <taxon>Desulfomonile</taxon>
    </lineage>
</organism>
<dbReference type="RefSeq" id="WP_014809084.1">
    <property type="nucleotide sequence ID" value="NC_018025.1"/>
</dbReference>
<name>I4C2Z1_DESTA</name>
<dbReference type="Pfam" id="PF01242">
    <property type="entry name" value="PTPS"/>
    <property type="match status" value="1"/>
</dbReference>
<evidence type="ECO:0000256" key="3">
    <source>
        <dbReference type="ARBA" id="ARBA00018141"/>
    </source>
</evidence>